<evidence type="ECO:0000256" key="1">
    <source>
        <dbReference type="SAM" id="MobiDB-lite"/>
    </source>
</evidence>
<protein>
    <recommendedName>
        <fullName evidence="4">Phage tail-like protein</fullName>
    </recommendedName>
</protein>
<dbReference type="InterPro" id="IPR006521">
    <property type="entry name" value="Tail_protein_I"/>
</dbReference>
<feature type="compositionally biased region" description="Basic and acidic residues" evidence="1">
    <location>
        <begin position="437"/>
        <end position="451"/>
    </location>
</feature>
<evidence type="ECO:0008006" key="4">
    <source>
        <dbReference type="Google" id="ProtNLM"/>
    </source>
</evidence>
<sequence length="802" mass="86204">MLMSGPRFAHLTGRRMWERCDHSGTRIEGNPAAVTLAPRLDGDDRPAFDATDYAAWQAVQGSAVVLPCAPDRCADAVVLLARPGQALALLTPAGWLPQPVAAPAEPTFDAVLLDFAPLQPPPTPAAPDAVALDPAGRLWLLDRAARCLRLLTPGFHLQASVPLPPDIEPGFFGCSAWGLVVTDRAAPRFIAQPWGGAWQGYALPAGVASAAIVALAADPAFPTAVALVKGPAAQWQLMTIGAGRVDIHPLPLAVAPLHLLLTAADHVLVGKVAHRPGDPRPTFFREYLLKPAGPEAERGFAVRGFDGRALWREAGGDGRIMASTAAGARALYPREPALAGSGVVETWALDSGIFGCVWHRLFADLCLPADCAITIEAKTADELPPFDLRRPARLPVDQAGDARPAPIDDPWPPLGSLSADEAEGWVRLGLADPRPAHADRPLADSVAERPSQDPLASRRQPSATPPAGMRSHEFLITAPPGRYLWLRIRLAGTRRQAPALFALRATFPRPSLLDYLPAYWRSDPEGADATERALALFEGWMTELDQRTDALPTLLDPRLVPAEALPWLASFLALSFDARVREGVRRQLLQDIASLYRQRGTLTGLTRLLGILAEAPVKIVEGFRLRRPTAAFVGSALIGPGLEIGGSESPLGASDGDAWARELAREHTALLLRRATEASPCPARTPDNPLPEDALIGFYRRHAHRFTVIVPRACDATLAAVLELAIETHKPAHTVHRLCWLDAGYRVGSASLVGISHLGPVSRPTPAVLGSAVLSTFTTLHRGRREDRYPYFKPMNPWEASP</sequence>
<comment type="caution">
    <text evidence="2">The sequence shown here is derived from an EMBL/GenBank/DDBJ whole genome shotgun (WGS) entry which is preliminary data.</text>
</comment>
<name>A0A4Y4D3H0_ZOORA</name>
<dbReference type="Proteomes" id="UP000318422">
    <property type="component" value="Unassembled WGS sequence"/>
</dbReference>
<dbReference type="InterPro" id="IPR011748">
    <property type="entry name" value="Unchr_phage_tail-like"/>
</dbReference>
<dbReference type="NCBIfam" id="TIGR02242">
    <property type="entry name" value="tail_TIGR02242"/>
    <property type="match status" value="1"/>
</dbReference>
<evidence type="ECO:0000313" key="3">
    <source>
        <dbReference type="Proteomes" id="UP000318422"/>
    </source>
</evidence>
<dbReference type="EMBL" id="BJNV01000077">
    <property type="protein sequence ID" value="GEC97330.1"/>
    <property type="molecule type" value="Genomic_DNA"/>
</dbReference>
<organism evidence="2 3">
    <name type="scientific">Zoogloea ramigera</name>
    <dbReference type="NCBI Taxonomy" id="350"/>
    <lineage>
        <taxon>Bacteria</taxon>
        <taxon>Pseudomonadati</taxon>
        <taxon>Pseudomonadota</taxon>
        <taxon>Betaproteobacteria</taxon>
        <taxon>Rhodocyclales</taxon>
        <taxon>Zoogloeaceae</taxon>
        <taxon>Zoogloea</taxon>
    </lineage>
</organism>
<accession>A0A4Y4D3H0</accession>
<feature type="region of interest" description="Disordered" evidence="1">
    <location>
        <begin position="437"/>
        <end position="472"/>
    </location>
</feature>
<gene>
    <name evidence="2" type="ORF">ZRA01_34030</name>
</gene>
<keyword evidence="3" id="KW-1185">Reference proteome</keyword>
<dbReference type="Pfam" id="PF09684">
    <property type="entry name" value="Tail_P2_I"/>
    <property type="match status" value="1"/>
</dbReference>
<reference evidence="2 3" key="1">
    <citation type="submission" date="2019-06" db="EMBL/GenBank/DDBJ databases">
        <title>Whole genome shotgun sequence of Zoogloea ramigera NBRC 15342.</title>
        <authorList>
            <person name="Hosoyama A."/>
            <person name="Uohara A."/>
            <person name="Ohji S."/>
            <person name="Ichikawa N."/>
        </authorList>
    </citation>
    <scope>NUCLEOTIDE SEQUENCE [LARGE SCALE GENOMIC DNA]</scope>
    <source>
        <strain evidence="2 3">NBRC 15342</strain>
    </source>
</reference>
<proteinExistence type="predicted"/>
<evidence type="ECO:0000313" key="2">
    <source>
        <dbReference type="EMBL" id="GEC97330.1"/>
    </source>
</evidence>
<dbReference type="AlphaFoldDB" id="A0A4Y4D3H0"/>